<comment type="similarity">
    <text evidence="1">Belongs to the snRNP Sm proteins family.</text>
</comment>
<dbReference type="InterPro" id="IPR010920">
    <property type="entry name" value="LSM_dom_sf"/>
</dbReference>
<dbReference type="GO" id="GO:0005688">
    <property type="term" value="C:U6 snRNP"/>
    <property type="evidence" value="ECO:0007669"/>
    <property type="project" value="TreeGrafter"/>
</dbReference>
<dbReference type="InterPro" id="IPR001163">
    <property type="entry name" value="Sm_dom_euk/arc"/>
</dbReference>
<keyword evidence="6" id="KW-1185">Reference proteome</keyword>
<dbReference type="GO" id="GO:1990726">
    <property type="term" value="C:Lsm1-7-Pat1 complex"/>
    <property type="evidence" value="ECO:0007669"/>
    <property type="project" value="TreeGrafter"/>
</dbReference>
<evidence type="ECO:0000313" key="5">
    <source>
        <dbReference type="EMBL" id="CAB0001238.1"/>
    </source>
</evidence>
<dbReference type="GO" id="GO:0097526">
    <property type="term" value="C:spliceosomal tri-snRNP complex"/>
    <property type="evidence" value="ECO:0007669"/>
    <property type="project" value="TreeGrafter"/>
</dbReference>
<dbReference type="PANTHER" id="PTHR10553:SF5">
    <property type="entry name" value="U6 SNRNA-ASSOCIATED SM-LIKE PROTEIN LSM7"/>
    <property type="match status" value="1"/>
</dbReference>
<evidence type="ECO:0000256" key="2">
    <source>
        <dbReference type="ARBA" id="ARBA00023274"/>
    </source>
</evidence>
<dbReference type="SMART" id="SM00651">
    <property type="entry name" value="Sm"/>
    <property type="match status" value="1"/>
</dbReference>
<organism evidence="5 6">
    <name type="scientific">Nesidiocoris tenuis</name>
    <dbReference type="NCBI Taxonomy" id="355587"/>
    <lineage>
        <taxon>Eukaryota</taxon>
        <taxon>Metazoa</taxon>
        <taxon>Ecdysozoa</taxon>
        <taxon>Arthropoda</taxon>
        <taxon>Hexapoda</taxon>
        <taxon>Insecta</taxon>
        <taxon>Pterygota</taxon>
        <taxon>Neoptera</taxon>
        <taxon>Paraneoptera</taxon>
        <taxon>Hemiptera</taxon>
        <taxon>Heteroptera</taxon>
        <taxon>Panheteroptera</taxon>
        <taxon>Cimicomorpha</taxon>
        <taxon>Miridae</taxon>
        <taxon>Dicyphina</taxon>
        <taxon>Nesidiocoris</taxon>
    </lineage>
</organism>
<dbReference type="GO" id="GO:0071013">
    <property type="term" value="C:catalytic step 2 spliceosome"/>
    <property type="evidence" value="ECO:0007669"/>
    <property type="project" value="TreeGrafter"/>
</dbReference>
<dbReference type="EMBL" id="CADCXU010010455">
    <property type="protein sequence ID" value="CAB0001238.1"/>
    <property type="molecule type" value="Genomic_DNA"/>
</dbReference>
<dbReference type="PANTHER" id="PTHR10553">
    <property type="entry name" value="SMALL NUCLEAR RIBONUCLEOPROTEIN"/>
    <property type="match status" value="1"/>
</dbReference>
<feature type="region of interest" description="Disordered" evidence="3">
    <location>
        <begin position="1"/>
        <end position="26"/>
    </location>
</feature>
<dbReference type="InterPro" id="IPR044641">
    <property type="entry name" value="Lsm7/SmG-like"/>
</dbReference>
<feature type="domain" description="Sm" evidence="4">
    <location>
        <begin position="31"/>
        <end position="88"/>
    </location>
</feature>
<evidence type="ECO:0000256" key="1">
    <source>
        <dbReference type="ARBA" id="ARBA00006850"/>
    </source>
</evidence>
<gene>
    <name evidence="5" type="ORF">NTEN_LOCUS7025</name>
</gene>
<dbReference type="SUPFAM" id="SSF50182">
    <property type="entry name" value="Sm-like ribonucleoproteins"/>
    <property type="match status" value="1"/>
</dbReference>
<sequence>MSAQGGGGGGGGGTGGAAGDQKDRKRKESILDLSKYLDKPIRVKFSGGREAAGTLKGYDPLVNLVLDDTTEYMRESSSEISAIGSLHQANCEKSSDETRLFAGNIWSTSCDMFVGSAS</sequence>
<dbReference type="AlphaFoldDB" id="A0A6H5GE02"/>
<dbReference type="GO" id="GO:0003723">
    <property type="term" value="F:RNA binding"/>
    <property type="evidence" value="ECO:0007669"/>
    <property type="project" value="TreeGrafter"/>
</dbReference>
<evidence type="ECO:0000259" key="4">
    <source>
        <dbReference type="SMART" id="SM00651"/>
    </source>
</evidence>
<reference evidence="5 6" key="1">
    <citation type="submission" date="2020-02" db="EMBL/GenBank/DDBJ databases">
        <authorList>
            <person name="Ferguson B K."/>
        </authorList>
    </citation>
    <scope>NUCLEOTIDE SEQUENCE [LARGE SCALE GENOMIC DNA]</scope>
</reference>
<name>A0A6H5GE02_9HEMI</name>
<dbReference type="OrthoDB" id="2146at2759"/>
<keyword evidence="2" id="KW-0687">Ribonucleoprotein</keyword>
<accession>A0A6H5GE02</accession>
<evidence type="ECO:0000313" key="6">
    <source>
        <dbReference type="Proteomes" id="UP000479000"/>
    </source>
</evidence>
<dbReference type="Gene3D" id="2.30.30.100">
    <property type="match status" value="1"/>
</dbReference>
<dbReference type="Proteomes" id="UP000479000">
    <property type="component" value="Unassembled WGS sequence"/>
</dbReference>
<dbReference type="GO" id="GO:0005689">
    <property type="term" value="C:U12-type spliceosomal complex"/>
    <property type="evidence" value="ECO:0007669"/>
    <property type="project" value="TreeGrafter"/>
</dbReference>
<dbReference type="GO" id="GO:0071004">
    <property type="term" value="C:U2-type prespliceosome"/>
    <property type="evidence" value="ECO:0007669"/>
    <property type="project" value="TreeGrafter"/>
</dbReference>
<protein>
    <recommendedName>
        <fullName evidence="4">Sm domain-containing protein</fullName>
    </recommendedName>
</protein>
<evidence type="ECO:0000256" key="3">
    <source>
        <dbReference type="SAM" id="MobiDB-lite"/>
    </source>
</evidence>
<dbReference type="Pfam" id="PF01423">
    <property type="entry name" value="LSM"/>
    <property type="match status" value="1"/>
</dbReference>
<proteinExistence type="inferred from homology"/>
<feature type="compositionally biased region" description="Gly residues" evidence="3">
    <location>
        <begin position="1"/>
        <end position="18"/>
    </location>
</feature>